<dbReference type="AlphaFoldDB" id="A0AAW2X3U6"/>
<proteinExistence type="predicted"/>
<dbReference type="EMBL" id="JACGWN010000005">
    <property type="protein sequence ID" value="KAL0448720.1"/>
    <property type="molecule type" value="Genomic_DNA"/>
</dbReference>
<name>A0AAW2X3U6_9LAMI</name>
<accession>A0AAW2X3U6</accession>
<evidence type="ECO:0000313" key="1">
    <source>
        <dbReference type="EMBL" id="KAL0448720.1"/>
    </source>
</evidence>
<reference evidence="1" key="1">
    <citation type="submission" date="2020-06" db="EMBL/GenBank/DDBJ databases">
        <authorList>
            <person name="Li T."/>
            <person name="Hu X."/>
            <person name="Zhang T."/>
            <person name="Song X."/>
            <person name="Zhang H."/>
            <person name="Dai N."/>
            <person name="Sheng W."/>
            <person name="Hou X."/>
            <person name="Wei L."/>
        </authorList>
    </citation>
    <scope>NUCLEOTIDE SEQUENCE</scope>
    <source>
        <strain evidence="1">KEN1</strain>
        <tissue evidence="1">Leaf</tissue>
    </source>
</reference>
<comment type="caution">
    <text evidence="1">The sequence shown here is derived from an EMBL/GenBank/DDBJ whole genome shotgun (WGS) entry which is preliminary data.</text>
</comment>
<reference evidence="1" key="2">
    <citation type="journal article" date="2024" name="Plant">
        <title>Genomic evolution and insights into agronomic trait innovations of Sesamum species.</title>
        <authorList>
            <person name="Miao H."/>
            <person name="Wang L."/>
            <person name="Qu L."/>
            <person name="Liu H."/>
            <person name="Sun Y."/>
            <person name="Le M."/>
            <person name="Wang Q."/>
            <person name="Wei S."/>
            <person name="Zheng Y."/>
            <person name="Lin W."/>
            <person name="Duan Y."/>
            <person name="Cao H."/>
            <person name="Xiong S."/>
            <person name="Wang X."/>
            <person name="Wei L."/>
            <person name="Li C."/>
            <person name="Ma Q."/>
            <person name="Ju M."/>
            <person name="Zhao R."/>
            <person name="Li G."/>
            <person name="Mu C."/>
            <person name="Tian Q."/>
            <person name="Mei H."/>
            <person name="Zhang T."/>
            <person name="Gao T."/>
            <person name="Zhang H."/>
        </authorList>
    </citation>
    <scope>NUCLEOTIDE SEQUENCE</scope>
    <source>
        <strain evidence="1">KEN1</strain>
    </source>
</reference>
<gene>
    <name evidence="1" type="ORF">Slati_1428400</name>
</gene>
<organism evidence="1">
    <name type="scientific">Sesamum latifolium</name>
    <dbReference type="NCBI Taxonomy" id="2727402"/>
    <lineage>
        <taxon>Eukaryota</taxon>
        <taxon>Viridiplantae</taxon>
        <taxon>Streptophyta</taxon>
        <taxon>Embryophyta</taxon>
        <taxon>Tracheophyta</taxon>
        <taxon>Spermatophyta</taxon>
        <taxon>Magnoliopsida</taxon>
        <taxon>eudicotyledons</taxon>
        <taxon>Gunneridae</taxon>
        <taxon>Pentapetalae</taxon>
        <taxon>asterids</taxon>
        <taxon>lamiids</taxon>
        <taxon>Lamiales</taxon>
        <taxon>Pedaliaceae</taxon>
        <taxon>Sesamum</taxon>
    </lineage>
</organism>
<protein>
    <submittedName>
        <fullName evidence="1">Uncharacterized protein</fullName>
    </submittedName>
</protein>
<sequence length="104" mass="11850">MAQRKAKGDLSTNVTMATGFLNAVQRLSQHDPHHDLLLQLEHVARVVLLKASKLEQSMLQQRAKLHWLKGGDQCCKIFFRKVAARRASQKIFQITNTYGHVLTE</sequence>